<reference evidence="2 3" key="1">
    <citation type="journal article" date="2024" name="BMC Genomics">
        <title>De novo assembly and annotation of Popillia japonica's genome with initial clues to its potential as an invasive pest.</title>
        <authorList>
            <person name="Cucini C."/>
            <person name="Boschi S."/>
            <person name="Funari R."/>
            <person name="Cardaioli E."/>
            <person name="Iannotti N."/>
            <person name="Marturano G."/>
            <person name="Paoli F."/>
            <person name="Bruttini M."/>
            <person name="Carapelli A."/>
            <person name="Frati F."/>
            <person name="Nardi F."/>
        </authorList>
    </citation>
    <scope>NUCLEOTIDE SEQUENCE [LARGE SCALE GENOMIC DNA]</scope>
    <source>
        <strain evidence="2">DMR45628</strain>
    </source>
</reference>
<proteinExistence type="predicted"/>
<sequence>MDGYNNKAEELDVLLQEHDVHIAFRNEHSSASRPDTRWSYRTASGPQEENRTEKTSQTAAPKSHNWAETLRRAETANGSAWKLTSILTKSRPKIHHLETDRGPSCRPEEIAETLAGHFEAYHQLPEASQVTAEEVERTIGNRRKRPDDPGDVAHLLANPREVFQHLKTLPPRKAPVSSVSENQIILKESSNSHSSENTASNIPIVDSITYMEVFDEDNDIQSCALEQQKIQENNATMDLKLWALKHNISHLAFNNLLKILKTSNNHFENLPSDARSIPSTPRSISYNNVIPGMYSHIGISVAVSSVCGSDRYDKIELLVNVDGLPLSKSSGSQLYPILCSLYGKPRCVAVIGVYHGYEKPQSANTFLHRFVTEVIDLATNGTSLLEDIPKFDMIVGFPMDYMHLICLGVVKKLIVNMWVYGKPPHRLLNLAIQQISDLHKSFRHHVPIAFATKPRSLDEVKRWKATEFRLFLLYSGPVVMKSLISEDYYMNFLCLHVAVRILCNREFIQEYIDYAESLLLYFVLNFGELYGKEFISHNIHGLIHICDDVEIYGPLDQYSAFPFENCMQYLKNMVRNPNKPLAQIIRRLSEMENIIHKQKNENMKPLCARPHSNGPIPEGSWTEFEVVNSFSLNIKNESDCDCFCLLKNRKSDTDNEKRRIVCKNRKYQEVISNASSEEDSYDESNNLVGNMPIMINRNGSLPKENLPSHMIETDLTVFKRAAGKSSSSINQTAKIPRVISQTPTEGEQ</sequence>
<gene>
    <name evidence="2" type="ORF">QE152_g39837</name>
</gene>
<dbReference type="PANTHER" id="PTHR33053">
    <property type="entry name" value="PROTEIN, PUTATIVE-RELATED"/>
    <property type="match status" value="1"/>
</dbReference>
<evidence type="ECO:0008006" key="4">
    <source>
        <dbReference type="Google" id="ProtNLM"/>
    </source>
</evidence>
<dbReference type="Proteomes" id="UP001458880">
    <property type="component" value="Unassembled WGS sequence"/>
</dbReference>
<feature type="compositionally biased region" description="Basic and acidic residues" evidence="1">
    <location>
        <begin position="25"/>
        <end position="38"/>
    </location>
</feature>
<dbReference type="PANTHER" id="PTHR33053:SF24">
    <property type="entry name" value="TRANSPOSASE DOMAIN-CONTAINING PROTEIN"/>
    <property type="match status" value="1"/>
</dbReference>
<keyword evidence="3" id="KW-1185">Reference proteome</keyword>
<evidence type="ECO:0000313" key="2">
    <source>
        <dbReference type="EMBL" id="KAK9679622.1"/>
    </source>
</evidence>
<feature type="region of interest" description="Disordered" evidence="1">
    <location>
        <begin position="25"/>
        <end position="67"/>
    </location>
</feature>
<protein>
    <recommendedName>
        <fullName evidence="4">Transposase domain-containing protein</fullName>
    </recommendedName>
</protein>
<dbReference type="EMBL" id="JASPKY010000999">
    <property type="protein sequence ID" value="KAK9679622.1"/>
    <property type="molecule type" value="Genomic_DNA"/>
</dbReference>
<organism evidence="2 3">
    <name type="scientific">Popillia japonica</name>
    <name type="common">Japanese beetle</name>
    <dbReference type="NCBI Taxonomy" id="7064"/>
    <lineage>
        <taxon>Eukaryota</taxon>
        <taxon>Metazoa</taxon>
        <taxon>Ecdysozoa</taxon>
        <taxon>Arthropoda</taxon>
        <taxon>Hexapoda</taxon>
        <taxon>Insecta</taxon>
        <taxon>Pterygota</taxon>
        <taxon>Neoptera</taxon>
        <taxon>Endopterygota</taxon>
        <taxon>Coleoptera</taxon>
        <taxon>Polyphaga</taxon>
        <taxon>Scarabaeiformia</taxon>
        <taxon>Scarabaeidae</taxon>
        <taxon>Rutelinae</taxon>
        <taxon>Popillia</taxon>
    </lineage>
</organism>
<comment type="caution">
    <text evidence="2">The sequence shown here is derived from an EMBL/GenBank/DDBJ whole genome shotgun (WGS) entry which is preliminary data.</text>
</comment>
<dbReference type="AlphaFoldDB" id="A0AAW1HT73"/>
<feature type="region of interest" description="Disordered" evidence="1">
    <location>
        <begin position="723"/>
        <end position="748"/>
    </location>
</feature>
<evidence type="ECO:0000313" key="3">
    <source>
        <dbReference type="Proteomes" id="UP001458880"/>
    </source>
</evidence>
<evidence type="ECO:0000256" key="1">
    <source>
        <dbReference type="SAM" id="MobiDB-lite"/>
    </source>
</evidence>
<name>A0AAW1HT73_POPJA</name>
<accession>A0AAW1HT73</accession>
<feature type="compositionally biased region" description="Polar residues" evidence="1">
    <location>
        <begin position="724"/>
        <end position="748"/>
    </location>
</feature>